<dbReference type="AlphaFoldDB" id="A0A453J5D2"/>
<evidence type="ECO:0000256" key="1">
    <source>
        <dbReference type="SAM" id="Phobius"/>
    </source>
</evidence>
<feature type="transmembrane region" description="Helical" evidence="1">
    <location>
        <begin position="27"/>
        <end position="45"/>
    </location>
</feature>
<dbReference type="Gramene" id="AET4Gv20802200.1">
    <property type="protein sequence ID" value="AET4Gv20802200.1"/>
    <property type="gene ID" value="AET4Gv20802200"/>
</dbReference>
<evidence type="ECO:0000313" key="3">
    <source>
        <dbReference type="Proteomes" id="UP000015105"/>
    </source>
</evidence>
<reference evidence="3" key="1">
    <citation type="journal article" date="2014" name="Science">
        <title>Ancient hybridizations among the ancestral genomes of bread wheat.</title>
        <authorList>
            <consortium name="International Wheat Genome Sequencing Consortium,"/>
            <person name="Marcussen T."/>
            <person name="Sandve S.R."/>
            <person name="Heier L."/>
            <person name="Spannagl M."/>
            <person name="Pfeifer M."/>
            <person name="Jakobsen K.S."/>
            <person name="Wulff B.B."/>
            <person name="Steuernagel B."/>
            <person name="Mayer K.F."/>
            <person name="Olsen O.A."/>
        </authorList>
    </citation>
    <scope>NUCLEOTIDE SEQUENCE [LARGE SCALE GENOMIC DNA]</scope>
    <source>
        <strain evidence="3">cv. AL8/78</strain>
    </source>
</reference>
<reference evidence="2" key="4">
    <citation type="submission" date="2019-03" db="UniProtKB">
        <authorList>
            <consortium name="EnsemblPlants"/>
        </authorList>
    </citation>
    <scope>IDENTIFICATION</scope>
</reference>
<reference evidence="3" key="2">
    <citation type="journal article" date="2017" name="Nat. Plants">
        <title>The Aegilops tauschii genome reveals multiple impacts of transposons.</title>
        <authorList>
            <person name="Zhao G."/>
            <person name="Zou C."/>
            <person name="Li K."/>
            <person name="Wang K."/>
            <person name="Li T."/>
            <person name="Gao L."/>
            <person name="Zhang X."/>
            <person name="Wang H."/>
            <person name="Yang Z."/>
            <person name="Liu X."/>
            <person name="Jiang W."/>
            <person name="Mao L."/>
            <person name="Kong X."/>
            <person name="Jiao Y."/>
            <person name="Jia J."/>
        </authorList>
    </citation>
    <scope>NUCLEOTIDE SEQUENCE [LARGE SCALE GENOMIC DNA]</scope>
    <source>
        <strain evidence="3">cv. AL8/78</strain>
    </source>
</reference>
<organism evidence="2 3">
    <name type="scientific">Aegilops tauschii subsp. strangulata</name>
    <name type="common">Goatgrass</name>
    <dbReference type="NCBI Taxonomy" id="200361"/>
    <lineage>
        <taxon>Eukaryota</taxon>
        <taxon>Viridiplantae</taxon>
        <taxon>Streptophyta</taxon>
        <taxon>Embryophyta</taxon>
        <taxon>Tracheophyta</taxon>
        <taxon>Spermatophyta</taxon>
        <taxon>Magnoliopsida</taxon>
        <taxon>Liliopsida</taxon>
        <taxon>Poales</taxon>
        <taxon>Poaceae</taxon>
        <taxon>BOP clade</taxon>
        <taxon>Pooideae</taxon>
        <taxon>Triticodae</taxon>
        <taxon>Triticeae</taxon>
        <taxon>Triticinae</taxon>
        <taxon>Aegilops</taxon>
    </lineage>
</organism>
<sequence>LFLRTPSSLWSLASTAPLHKMMRCRRGWLLAPCIVSVLLLAPIVYEGLFFGASDMSPPALTPPFIKQADERVSVAFRLFHYTR</sequence>
<keyword evidence="1" id="KW-0812">Transmembrane</keyword>
<name>A0A453J5D2_AEGTS</name>
<evidence type="ECO:0000313" key="2">
    <source>
        <dbReference type="EnsemblPlants" id="AET4Gv20802200.1"/>
    </source>
</evidence>
<accession>A0A453J5D2</accession>
<reference evidence="2" key="5">
    <citation type="journal article" date="2021" name="G3 (Bethesda)">
        <title>Aegilops tauschii genome assembly Aet v5.0 features greater sequence contiguity and improved annotation.</title>
        <authorList>
            <person name="Wang L."/>
            <person name="Zhu T."/>
            <person name="Rodriguez J.C."/>
            <person name="Deal K.R."/>
            <person name="Dubcovsky J."/>
            <person name="McGuire P.E."/>
            <person name="Lux T."/>
            <person name="Spannagl M."/>
            <person name="Mayer K.F.X."/>
            <person name="Baldrich P."/>
            <person name="Meyers B.C."/>
            <person name="Huo N."/>
            <person name="Gu Y.Q."/>
            <person name="Zhou H."/>
            <person name="Devos K.M."/>
            <person name="Bennetzen J.L."/>
            <person name="Unver T."/>
            <person name="Budak H."/>
            <person name="Gulick P.J."/>
            <person name="Galiba G."/>
            <person name="Kalapos B."/>
            <person name="Nelson D.R."/>
            <person name="Li P."/>
            <person name="You F.M."/>
            <person name="Luo M.C."/>
            <person name="Dvorak J."/>
        </authorList>
    </citation>
    <scope>NUCLEOTIDE SEQUENCE [LARGE SCALE GENOMIC DNA]</scope>
    <source>
        <strain evidence="2">cv. AL8/78</strain>
    </source>
</reference>
<keyword evidence="1" id="KW-1133">Transmembrane helix</keyword>
<dbReference type="EnsemblPlants" id="AET4Gv20802200.1">
    <property type="protein sequence ID" value="AET4Gv20802200.1"/>
    <property type="gene ID" value="AET4Gv20802200"/>
</dbReference>
<keyword evidence="1" id="KW-0472">Membrane</keyword>
<proteinExistence type="predicted"/>
<protein>
    <submittedName>
        <fullName evidence="2">Uncharacterized protein</fullName>
    </submittedName>
</protein>
<keyword evidence="3" id="KW-1185">Reference proteome</keyword>
<dbReference type="Proteomes" id="UP000015105">
    <property type="component" value="Chromosome 4D"/>
</dbReference>
<reference evidence="2" key="3">
    <citation type="journal article" date="2017" name="Nature">
        <title>Genome sequence of the progenitor of the wheat D genome Aegilops tauschii.</title>
        <authorList>
            <person name="Luo M.C."/>
            <person name="Gu Y.Q."/>
            <person name="Puiu D."/>
            <person name="Wang H."/>
            <person name="Twardziok S.O."/>
            <person name="Deal K.R."/>
            <person name="Huo N."/>
            <person name="Zhu T."/>
            <person name="Wang L."/>
            <person name="Wang Y."/>
            <person name="McGuire P.E."/>
            <person name="Liu S."/>
            <person name="Long H."/>
            <person name="Ramasamy R.K."/>
            <person name="Rodriguez J.C."/>
            <person name="Van S.L."/>
            <person name="Yuan L."/>
            <person name="Wang Z."/>
            <person name="Xia Z."/>
            <person name="Xiao L."/>
            <person name="Anderson O.D."/>
            <person name="Ouyang S."/>
            <person name="Liang Y."/>
            <person name="Zimin A.V."/>
            <person name="Pertea G."/>
            <person name="Qi P."/>
            <person name="Bennetzen J.L."/>
            <person name="Dai X."/>
            <person name="Dawson M.W."/>
            <person name="Muller H.G."/>
            <person name="Kugler K."/>
            <person name="Rivarola-Duarte L."/>
            <person name="Spannagl M."/>
            <person name="Mayer K.F.X."/>
            <person name="Lu F.H."/>
            <person name="Bevan M.W."/>
            <person name="Leroy P."/>
            <person name="Li P."/>
            <person name="You F.M."/>
            <person name="Sun Q."/>
            <person name="Liu Z."/>
            <person name="Lyons E."/>
            <person name="Wicker T."/>
            <person name="Salzberg S.L."/>
            <person name="Devos K.M."/>
            <person name="Dvorak J."/>
        </authorList>
    </citation>
    <scope>NUCLEOTIDE SEQUENCE [LARGE SCALE GENOMIC DNA]</scope>
    <source>
        <strain evidence="2">cv. AL8/78</strain>
    </source>
</reference>